<dbReference type="RefSeq" id="WP_265724146.1">
    <property type="nucleotide sequence ID" value="NZ_JAOSLC020000002.1"/>
</dbReference>
<proteinExistence type="predicted"/>
<gene>
    <name evidence="1" type="ORF">N5A56_001195</name>
</gene>
<evidence type="ECO:0000313" key="1">
    <source>
        <dbReference type="EMBL" id="MDD7913135.1"/>
    </source>
</evidence>
<organism evidence="1 2">
    <name type="scientific">Polaribacter ponticola</name>
    <dbReference type="NCBI Taxonomy" id="2978475"/>
    <lineage>
        <taxon>Bacteria</taxon>
        <taxon>Pseudomonadati</taxon>
        <taxon>Bacteroidota</taxon>
        <taxon>Flavobacteriia</taxon>
        <taxon>Flavobacteriales</taxon>
        <taxon>Flavobacteriaceae</taxon>
    </lineage>
</organism>
<sequence>MKAVTIKQLKDELTHKSASELKELCLHLSRFKKENKELLTYLMFESHNEEAYIQSIKDEMDVQFSEINTKSFFYIRKSARKILTSTKKFIRYSKKKETEAELLLYFCRKLKDFRPSIKRSQRLQNVFNSQIKLIKKAIEKLHEDLQYDFQLELDDLLGND</sequence>
<name>A0ABT5S4V7_9FLAO</name>
<evidence type="ECO:0000313" key="2">
    <source>
        <dbReference type="Proteomes" id="UP001151478"/>
    </source>
</evidence>
<protein>
    <submittedName>
        <fullName evidence="1">Uncharacterized protein</fullName>
    </submittedName>
</protein>
<accession>A0ABT5S4V7</accession>
<dbReference type="EMBL" id="JAOSLC020000002">
    <property type="protein sequence ID" value="MDD7913135.1"/>
    <property type="molecule type" value="Genomic_DNA"/>
</dbReference>
<reference evidence="1" key="1">
    <citation type="submission" date="2023-02" db="EMBL/GenBank/DDBJ databases">
        <title>Polaribacter ponticola sp. nov., isolated from seawater.</title>
        <authorList>
            <person name="Baek J.H."/>
            <person name="Kim J.M."/>
            <person name="Choi D.G."/>
            <person name="Jeon C.O."/>
        </authorList>
    </citation>
    <scope>NUCLEOTIDE SEQUENCE</scope>
    <source>
        <strain evidence="1">MSW5</strain>
    </source>
</reference>
<comment type="caution">
    <text evidence="1">The sequence shown here is derived from an EMBL/GenBank/DDBJ whole genome shotgun (WGS) entry which is preliminary data.</text>
</comment>
<keyword evidence="2" id="KW-1185">Reference proteome</keyword>
<dbReference type="Proteomes" id="UP001151478">
    <property type="component" value="Unassembled WGS sequence"/>
</dbReference>